<accession>A0A9Q1DZE0</accession>
<feature type="compositionally biased region" description="Polar residues" evidence="7">
    <location>
        <begin position="59"/>
        <end position="70"/>
    </location>
</feature>
<dbReference type="PANTHER" id="PTHR13119:SF12">
    <property type="entry name" value="PROTEIN SUPPRESSOR OF SABLE"/>
    <property type="match status" value="1"/>
</dbReference>
<dbReference type="GO" id="GO:0008270">
    <property type="term" value="F:zinc ion binding"/>
    <property type="evidence" value="ECO:0007669"/>
    <property type="project" value="UniProtKB-KW"/>
</dbReference>
<keyword evidence="3" id="KW-0677">Repeat</keyword>
<feature type="compositionally biased region" description="Polar residues" evidence="7">
    <location>
        <begin position="632"/>
        <end position="649"/>
    </location>
</feature>
<feature type="region of interest" description="Disordered" evidence="7">
    <location>
        <begin position="29"/>
        <end position="76"/>
    </location>
</feature>
<keyword evidence="1" id="KW-0597">Phosphoprotein</keyword>
<evidence type="ECO:0000256" key="5">
    <source>
        <dbReference type="ARBA" id="ARBA00022833"/>
    </source>
</evidence>
<proteinExistence type="predicted"/>
<dbReference type="PANTHER" id="PTHR13119">
    <property type="entry name" value="ZINC FINGER CCCH DOMAIN-CONTAINING PROTEI"/>
    <property type="match status" value="1"/>
</dbReference>
<dbReference type="AlphaFoldDB" id="A0A9Q1DZE0"/>
<evidence type="ECO:0000256" key="7">
    <source>
        <dbReference type="SAM" id="MobiDB-lite"/>
    </source>
</evidence>
<dbReference type="EMBL" id="JAFJMO010000002">
    <property type="protein sequence ID" value="KAJ8284588.1"/>
    <property type="molecule type" value="Genomic_DNA"/>
</dbReference>
<dbReference type="InterPro" id="IPR036855">
    <property type="entry name" value="Znf_CCCH_sf"/>
</dbReference>
<keyword evidence="10" id="KW-1185">Reference proteome</keyword>
<evidence type="ECO:0000313" key="10">
    <source>
        <dbReference type="Proteomes" id="UP001152803"/>
    </source>
</evidence>
<feature type="domain" description="C3H1-type" evidence="8">
    <location>
        <begin position="293"/>
        <end position="321"/>
    </location>
</feature>
<evidence type="ECO:0000256" key="3">
    <source>
        <dbReference type="ARBA" id="ARBA00022737"/>
    </source>
</evidence>
<evidence type="ECO:0000313" key="9">
    <source>
        <dbReference type="EMBL" id="KAJ8284588.1"/>
    </source>
</evidence>
<keyword evidence="5 6" id="KW-0862">Zinc</keyword>
<protein>
    <recommendedName>
        <fullName evidence="8">C3H1-type domain-containing protein</fullName>
    </recommendedName>
</protein>
<dbReference type="InterPro" id="IPR045124">
    <property type="entry name" value="Su(sable)-like"/>
</dbReference>
<feature type="compositionally biased region" description="Polar residues" evidence="7">
    <location>
        <begin position="610"/>
        <end position="621"/>
    </location>
</feature>
<comment type="caution">
    <text evidence="9">The sequence shown here is derived from an EMBL/GenBank/DDBJ whole genome shotgun (WGS) entry which is preliminary data.</text>
</comment>
<evidence type="ECO:0000259" key="8">
    <source>
        <dbReference type="PROSITE" id="PS50103"/>
    </source>
</evidence>
<dbReference type="Proteomes" id="UP001152803">
    <property type="component" value="Unassembled WGS sequence"/>
</dbReference>
<gene>
    <name evidence="9" type="ORF">COCON_G00034380</name>
</gene>
<dbReference type="GO" id="GO:0003723">
    <property type="term" value="F:RNA binding"/>
    <property type="evidence" value="ECO:0007669"/>
    <property type="project" value="InterPro"/>
</dbReference>
<dbReference type="SUPFAM" id="SSF90229">
    <property type="entry name" value="CCCH zinc finger"/>
    <property type="match status" value="2"/>
</dbReference>
<feature type="region of interest" description="Disordered" evidence="7">
    <location>
        <begin position="105"/>
        <end position="247"/>
    </location>
</feature>
<name>A0A9Q1DZE0_CONCO</name>
<dbReference type="OrthoDB" id="411372at2759"/>
<feature type="compositionally biased region" description="Basic and acidic residues" evidence="7">
    <location>
        <begin position="119"/>
        <end position="144"/>
    </location>
</feature>
<keyword evidence="4 6" id="KW-0863">Zinc-finger</keyword>
<dbReference type="GO" id="GO:0005634">
    <property type="term" value="C:nucleus"/>
    <property type="evidence" value="ECO:0007669"/>
    <property type="project" value="TreeGrafter"/>
</dbReference>
<organism evidence="9 10">
    <name type="scientific">Conger conger</name>
    <name type="common">Conger eel</name>
    <name type="synonym">Muraena conger</name>
    <dbReference type="NCBI Taxonomy" id="82655"/>
    <lineage>
        <taxon>Eukaryota</taxon>
        <taxon>Metazoa</taxon>
        <taxon>Chordata</taxon>
        <taxon>Craniata</taxon>
        <taxon>Vertebrata</taxon>
        <taxon>Euteleostomi</taxon>
        <taxon>Actinopterygii</taxon>
        <taxon>Neopterygii</taxon>
        <taxon>Teleostei</taxon>
        <taxon>Anguilliformes</taxon>
        <taxon>Congridae</taxon>
        <taxon>Conger</taxon>
    </lineage>
</organism>
<feature type="zinc finger region" description="C3H1-type" evidence="6">
    <location>
        <begin position="293"/>
        <end position="321"/>
    </location>
</feature>
<evidence type="ECO:0000256" key="4">
    <source>
        <dbReference type="ARBA" id="ARBA00022771"/>
    </source>
</evidence>
<feature type="domain" description="C3H1-type" evidence="8">
    <location>
        <begin position="263"/>
        <end position="290"/>
    </location>
</feature>
<evidence type="ECO:0000256" key="6">
    <source>
        <dbReference type="PROSITE-ProRule" id="PRU00723"/>
    </source>
</evidence>
<feature type="region of interest" description="Disordered" evidence="7">
    <location>
        <begin position="607"/>
        <end position="650"/>
    </location>
</feature>
<evidence type="ECO:0000256" key="2">
    <source>
        <dbReference type="ARBA" id="ARBA00022723"/>
    </source>
</evidence>
<keyword evidence="2 6" id="KW-0479">Metal-binding</keyword>
<dbReference type="SMART" id="SM00356">
    <property type="entry name" value="ZnF_C3H1"/>
    <property type="match status" value="2"/>
</dbReference>
<evidence type="ECO:0000256" key="1">
    <source>
        <dbReference type="ARBA" id="ARBA00022553"/>
    </source>
</evidence>
<dbReference type="PROSITE" id="PS50103">
    <property type="entry name" value="ZF_C3H1"/>
    <property type="match status" value="2"/>
</dbReference>
<dbReference type="Gene3D" id="4.10.1000.10">
    <property type="entry name" value="Zinc finger, CCCH-type"/>
    <property type="match status" value="1"/>
</dbReference>
<feature type="compositionally biased region" description="Basic residues" evidence="7">
    <location>
        <begin position="43"/>
        <end position="54"/>
    </location>
</feature>
<reference evidence="9" key="1">
    <citation type="journal article" date="2023" name="Science">
        <title>Genome structures resolve the early diversification of teleost fishes.</title>
        <authorList>
            <person name="Parey E."/>
            <person name="Louis A."/>
            <person name="Montfort J."/>
            <person name="Bouchez O."/>
            <person name="Roques C."/>
            <person name="Iampietro C."/>
            <person name="Lluch J."/>
            <person name="Castinel A."/>
            <person name="Donnadieu C."/>
            <person name="Desvignes T."/>
            <person name="Floi Bucao C."/>
            <person name="Jouanno E."/>
            <person name="Wen M."/>
            <person name="Mejri S."/>
            <person name="Dirks R."/>
            <person name="Jansen H."/>
            <person name="Henkel C."/>
            <person name="Chen W.J."/>
            <person name="Zahm M."/>
            <person name="Cabau C."/>
            <person name="Klopp C."/>
            <person name="Thompson A.W."/>
            <person name="Robinson-Rechavi M."/>
            <person name="Braasch I."/>
            <person name="Lecointre G."/>
            <person name="Bobe J."/>
            <person name="Postlethwait J.H."/>
            <person name="Berthelot C."/>
            <person name="Roest Crollius H."/>
            <person name="Guiguen Y."/>
        </authorList>
    </citation>
    <scope>NUCLEOTIDE SEQUENCE</scope>
    <source>
        <strain evidence="9">Concon-B</strain>
    </source>
</reference>
<dbReference type="Pfam" id="PF22623">
    <property type="entry name" value="zf-CCCH_9"/>
    <property type="match status" value="1"/>
</dbReference>
<feature type="compositionally biased region" description="Pro residues" evidence="7">
    <location>
        <begin position="145"/>
        <end position="155"/>
    </location>
</feature>
<sequence length="705" mass="77755">MAFASLFSGPPNEGLHVADCVSSVREKAGEDKAAINYDGTQATKKKRKKRKKKKWDTNGKVNMSTMNGQQEEPEDRCRLWHIPDQEHRPGVQRKNEWLWDYNIEVKNSQSGNPLKRKRKGDDHGGPKNKRDFASELDQYRRIREAPPPADPPSPLPQQTGGLSQTKEKMNIRGQENPGKTWIHKRNRAMPGPGGRGRGGRGRGRGRGGMSQGSGLQNNKPDGRNYGNGRGQKGGQHKGQHKPKEEKKKVFLTEEYINRHTVEAQGRRICKYFLRGDCRREDQCNFEHDMNVKKMEDFPCRFFHTGAKCYQGDTCRFSHEPLTDLTRELLHRSLNPEPVMKEVPEPIEQDFSSSPLPPVAKLTVDMSHNAVSVRPNFYNSSPLTECQLQGGSTLPPSSGLNIQGEKRTVPVGAPALEKCSPMRAHSPAVPDSTMKWNPVKVNDGLISSPVEGASSVLQTLFMNLCPTHEEPQNSGTVTGVSASPHVSDEGALIAKKRKAQDTAPTKPETNVCDWLVNVEARSSQHEAETCEEVSAPFYKPLSSQDGGELDVQEEMRLRNEPALVPLQPIPGIARRDPRSGPLPATITLALAPFARTVEWDTEEPFPLRPQVVTSPQSFSPTHHSQRLLVGTPEHSSCSSTPPENLPQAASSAVHKLPVPALAGLIHPTYSRGGVKPEGGAPAARETQSKGHVLKGLFKSFLPACDL</sequence>
<dbReference type="InterPro" id="IPR054361">
    <property type="entry name" value="Znf-CCCH_ZC3H4/6/8"/>
</dbReference>
<dbReference type="Pfam" id="PF00642">
    <property type="entry name" value="zf-CCCH"/>
    <property type="match status" value="1"/>
</dbReference>
<dbReference type="InterPro" id="IPR000571">
    <property type="entry name" value="Znf_CCCH"/>
</dbReference>
<feature type="zinc finger region" description="C3H1-type" evidence="6">
    <location>
        <begin position="263"/>
        <end position="290"/>
    </location>
</feature>
<dbReference type="GO" id="GO:0045892">
    <property type="term" value="P:negative regulation of DNA-templated transcription"/>
    <property type="evidence" value="ECO:0007669"/>
    <property type="project" value="InterPro"/>
</dbReference>